<proteinExistence type="predicted"/>
<dbReference type="OrthoDB" id="5273847at2759"/>
<dbReference type="InterPro" id="IPR036404">
    <property type="entry name" value="Jacalin-like_lectin_dom_sf"/>
</dbReference>
<comment type="caution">
    <text evidence="2">The sequence shown here is derived from an EMBL/GenBank/DDBJ whole genome shotgun (WGS) entry which is preliminary data.</text>
</comment>
<accession>A0A162LYY3</accession>
<dbReference type="Proteomes" id="UP000076863">
    <property type="component" value="Unassembled WGS sequence"/>
</dbReference>
<feature type="domain" description="F-box" evidence="1">
    <location>
        <begin position="203"/>
        <end position="249"/>
    </location>
</feature>
<dbReference type="EMBL" id="AZHA01000006">
    <property type="protein sequence ID" value="OAA47330.1"/>
    <property type="molecule type" value="Genomic_DNA"/>
</dbReference>
<evidence type="ECO:0000259" key="1">
    <source>
        <dbReference type="PROSITE" id="PS50181"/>
    </source>
</evidence>
<reference evidence="2 3" key="1">
    <citation type="journal article" date="2016" name="Genome Biol. Evol.">
        <title>Divergent and convergent evolution of fungal pathogenicity.</title>
        <authorList>
            <person name="Shang Y."/>
            <person name="Xiao G."/>
            <person name="Zheng P."/>
            <person name="Cen K."/>
            <person name="Zhan S."/>
            <person name="Wang C."/>
        </authorList>
    </citation>
    <scope>NUCLEOTIDE SEQUENCE [LARGE SCALE GENOMIC DNA]</scope>
    <source>
        <strain evidence="2 3">RCEF 3172</strain>
    </source>
</reference>
<organism evidence="2 3">
    <name type="scientific">Beauveria brongniartii RCEF 3172</name>
    <dbReference type="NCBI Taxonomy" id="1081107"/>
    <lineage>
        <taxon>Eukaryota</taxon>
        <taxon>Fungi</taxon>
        <taxon>Dikarya</taxon>
        <taxon>Ascomycota</taxon>
        <taxon>Pezizomycotina</taxon>
        <taxon>Sordariomycetes</taxon>
        <taxon>Hypocreomycetidae</taxon>
        <taxon>Hypocreales</taxon>
        <taxon>Cordycipitaceae</taxon>
        <taxon>Beauveria</taxon>
        <taxon>Beauveria brongniartii</taxon>
    </lineage>
</organism>
<protein>
    <submittedName>
        <fullName evidence="2">F-box domain containing protein</fullName>
    </submittedName>
</protein>
<dbReference type="InterPro" id="IPR001810">
    <property type="entry name" value="F-box_dom"/>
</dbReference>
<dbReference type="Pfam" id="PF24539">
    <property type="entry name" value="DUF7600"/>
    <property type="match status" value="1"/>
</dbReference>
<name>A0A162LYY3_9HYPO</name>
<dbReference type="InterPro" id="IPR056021">
    <property type="entry name" value="DUF7600"/>
</dbReference>
<dbReference type="AlphaFoldDB" id="A0A162LYY3"/>
<dbReference type="InterPro" id="IPR036047">
    <property type="entry name" value="F-box-like_dom_sf"/>
</dbReference>
<keyword evidence="3" id="KW-1185">Reference proteome</keyword>
<evidence type="ECO:0000313" key="2">
    <source>
        <dbReference type="EMBL" id="OAA47330.1"/>
    </source>
</evidence>
<dbReference type="PROSITE" id="PS50181">
    <property type="entry name" value="FBOX"/>
    <property type="match status" value="1"/>
</dbReference>
<dbReference type="SUPFAM" id="SSF81383">
    <property type="entry name" value="F-box domain"/>
    <property type="match status" value="1"/>
</dbReference>
<sequence>MAVVVTTVDVPCLLCGHMVFDGLIRNRPTWLNQFRILYSNNGVVSISGVGYHTNLRVDHWVAPPNYYSRWDDEGYDSPDHHRVGVLRQAPIEGRWGVVFHEACWGLLGAAVGPVHLERLLDLCKSFPIIDSDYSTVWEPIFGGPVHPDDGLCVRVSDTDMEHHRLCVIRVARHDPFHVPEIDELVIERDEYLTPVVFPRAQTSDPFARLPLELVMAIAKLLPTRDLLHLRLASASYIPVFEQQHFWASRFRPEGERCWLFESQRWDTAATDWRRLYRLTSPTHRSQAIQNRERVWRLALQFGALLAPEFINISPLGSTSLVMDVGEWRIVSADVLQWNAMRPYGYPYDYGCVNLHRSQNIVIPPSIDWLSFFVSSIAGVEYVVGIKMVGACGAIVELGYMADERPVDVFGKQLTGLCLALGSAGIRAIQCIFDDGSHAPWIGTPDGVSHTRKLVAYGGLFAVFAGFDGCKITSLGIRAEWESASLRDIALWEDGIPDRELQLNEAIFRKMYPDDGIYDPVSRSVFGGTRGQSLPYLTGIRVYVTSTPCGIEFDYTSDHIDYVDTCKDLLGVFPESELAAVQLFSIDGPGGERITGVELDVLIDPCRSHLEKYDNTELESFKIFTNRGRSCHFRRKKRSLRVNVRAVPVPVPAGETITGFYCTIFSGCINALGVITEKLD</sequence>
<dbReference type="Gene3D" id="1.20.1280.50">
    <property type="match status" value="1"/>
</dbReference>
<dbReference type="SUPFAM" id="SSF51101">
    <property type="entry name" value="Mannose-binding lectins"/>
    <property type="match status" value="1"/>
</dbReference>
<evidence type="ECO:0000313" key="3">
    <source>
        <dbReference type="Proteomes" id="UP000076863"/>
    </source>
</evidence>
<gene>
    <name evidence="2" type="ORF">BBO_02785</name>
</gene>